<reference evidence="2" key="1">
    <citation type="submission" date="2016-12" db="EMBL/GenBank/DDBJ databases">
        <authorList>
            <person name="Moulin L."/>
        </authorList>
    </citation>
    <scope>NUCLEOTIDE SEQUENCE [LARGE SCALE GENOMIC DNA]</scope>
    <source>
        <strain evidence="2">STM 7183</strain>
    </source>
</reference>
<evidence type="ECO:0000256" key="1">
    <source>
        <dbReference type="SAM" id="MobiDB-lite"/>
    </source>
</evidence>
<dbReference type="Proteomes" id="UP000195569">
    <property type="component" value="Unassembled WGS sequence"/>
</dbReference>
<sequence length="221" mass="24200">MRLAASGAAQYDRHSTESTTQGDAVMTRRGAGISAGIMLFIASAVFDVLHAQQAPMAGSAASAAASTERRNWYNDPFFALSHAIADCPVPLGPMMTRAQMEDDAHYRAERGTTCWLAHKCTKPNSYMYDPEIADAIHARFTNPHAFDGTSLWITVQRRFVYAEGCAPASFDRHALQQQLEAMPDVEQVFVRIATGTHGAMPYKTLAEPDRQPDTQPDAPPQ</sequence>
<proteinExistence type="predicted"/>
<dbReference type="AlphaFoldDB" id="A0A1N7SCB5"/>
<feature type="region of interest" description="Disordered" evidence="1">
    <location>
        <begin position="200"/>
        <end position="221"/>
    </location>
</feature>
<evidence type="ECO:0008006" key="4">
    <source>
        <dbReference type="Google" id="ProtNLM"/>
    </source>
</evidence>
<accession>A0A1N7SCB5</accession>
<keyword evidence="3" id="KW-1185">Reference proteome</keyword>
<comment type="caution">
    <text evidence="2">The sequence shown here is derived from an EMBL/GenBank/DDBJ whole genome shotgun (WGS) entry which is preliminary data.</text>
</comment>
<protein>
    <recommendedName>
        <fullName evidence="4">BON domain-containing protein</fullName>
    </recommendedName>
</protein>
<feature type="region of interest" description="Disordered" evidence="1">
    <location>
        <begin position="1"/>
        <end position="23"/>
    </location>
</feature>
<dbReference type="EMBL" id="CYGY02000046">
    <property type="protein sequence ID" value="SIT45055.1"/>
    <property type="molecule type" value="Genomic_DNA"/>
</dbReference>
<name>A0A1N7SCB5_9BURK</name>
<organism evidence="2 3">
    <name type="scientific">Paraburkholderia piptadeniae</name>
    <dbReference type="NCBI Taxonomy" id="1701573"/>
    <lineage>
        <taxon>Bacteria</taxon>
        <taxon>Pseudomonadati</taxon>
        <taxon>Pseudomonadota</taxon>
        <taxon>Betaproteobacteria</taxon>
        <taxon>Burkholderiales</taxon>
        <taxon>Burkholderiaceae</taxon>
        <taxon>Paraburkholderia</taxon>
    </lineage>
</organism>
<evidence type="ECO:0000313" key="2">
    <source>
        <dbReference type="EMBL" id="SIT45055.1"/>
    </source>
</evidence>
<gene>
    <name evidence="2" type="ORF">BN2476_460008</name>
</gene>
<evidence type="ECO:0000313" key="3">
    <source>
        <dbReference type="Proteomes" id="UP000195569"/>
    </source>
</evidence>